<evidence type="ECO:0000256" key="1">
    <source>
        <dbReference type="ARBA" id="ARBA00022723"/>
    </source>
</evidence>
<reference evidence="3" key="1">
    <citation type="journal article" date="2020" name="Stud. Mycol.">
        <title>101 Dothideomycetes genomes: a test case for predicting lifestyles and emergence of pathogens.</title>
        <authorList>
            <person name="Haridas S."/>
            <person name="Albert R."/>
            <person name="Binder M."/>
            <person name="Bloem J."/>
            <person name="Labutti K."/>
            <person name="Salamov A."/>
            <person name="Andreopoulos B."/>
            <person name="Baker S."/>
            <person name="Barry K."/>
            <person name="Bills G."/>
            <person name="Bluhm B."/>
            <person name="Cannon C."/>
            <person name="Castanera R."/>
            <person name="Culley D."/>
            <person name="Daum C."/>
            <person name="Ezra D."/>
            <person name="Gonzalez J."/>
            <person name="Henrissat B."/>
            <person name="Kuo A."/>
            <person name="Liang C."/>
            <person name="Lipzen A."/>
            <person name="Lutzoni F."/>
            <person name="Magnuson J."/>
            <person name="Mondo S."/>
            <person name="Nolan M."/>
            <person name="Ohm R."/>
            <person name="Pangilinan J."/>
            <person name="Park H.-J."/>
            <person name="Ramirez L."/>
            <person name="Alfaro M."/>
            <person name="Sun H."/>
            <person name="Tritt A."/>
            <person name="Yoshinaga Y."/>
            <person name="Zwiers L.-H."/>
            <person name="Turgeon B."/>
            <person name="Goodwin S."/>
            <person name="Spatafora J."/>
            <person name="Crous P."/>
            <person name="Grigoriev I."/>
        </authorList>
    </citation>
    <scope>NUCLEOTIDE SEQUENCE</scope>
    <source>
        <strain evidence="3">CBS 125425</strain>
    </source>
</reference>
<evidence type="ECO:0000313" key="3">
    <source>
        <dbReference type="EMBL" id="KAF2737936.1"/>
    </source>
</evidence>
<proteinExistence type="predicted"/>
<evidence type="ECO:0000313" key="4">
    <source>
        <dbReference type="Proteomes" id="UP000799444"/>
    </source>
</evidence>
<dbReference type="Gene3D" id="2.60.120.10">
    <property type="entry name" value="Jelly Rolls"/>
    <property type="match status" value="1"/>
</dbReference>
<dbReference type="InterPro" id="IPR051610">
    <property type="entry name" value="GPI/OXD"/>
</dbReference>
<comment type="caution">
    <text evidence="3">The sequence shown here is derived from an EMBL/GenBank/DDBJ whole genome shotgun (WGS) entry which is preliminary data.</text>
</comment>
<gene>
    <name evidence="3" type="ORF">EJ04DRAFT_550209</name>
</gene>
<accession>A0A9P4R6M1</accession>
<sequence>MPIRPVILDAETIASAPTEGFSDPSIDGGNVTWKTLLSRGKTPTTTFTAGIATCAAPGGHLKCHRHVQAEIYYVLRGRGSMVIDGEEYGVREGSVVFVPGDAEHGIWNVGEGELAWLYVFAAERFEDVVYRFGGGVKLGPKL</sequence>
<dbReference type="InterPro" id="IPR011051">
    <property type="entry name" value="RmlC_Cupin_sf"/>
</dbReference>
<dbReference type="GO" id="GO:0046872">
    <property type="term" value="F:metal ion binding"/>
    <property type="evidence" value="ECO:0007669"/>
    <property type="project" value="UniProtKB-KW"/>
</dbReference>
<dbReference type="SUPFAM" id="SSF51182">
    <property type="entry name" value="RmlC-like cupins"/>
    <property type="match status" value="1"/>
</dbReference>
<dbReference type="AlphaFoldDB" id="A0A9P4R6M1"/>
<dbReference type="Pfam" id="PF07883">
    <property type="entry name" value="Cupin_2"/>
    <property type="match status" value="1"/>
</dbReference>
<name>A0A9P4R6M1_9PLEO</name>
<organism evidence="3 4">
    <name type="scientific">Polyplosphaeria fusca</name>
    <dbReference type="NCBI Taxonomy" id="682080"/>
    <lineage>
        <taxon>Eukaryota</taxon>
        <taxon>Fungi</taxon>
        <taxon>Dikarya</taxon>
        <taxon>Ascomycota</taxon>
        <taxon>Pezizomycotina</taxon>
        <taxon>Dothideomycetes</taxon>
        <taxon>Pleosporomycetidae</taxon>
        <taxon>Pleosporales</taxon>
        <taxon>Tetraplosphaeriaceae</taxon>
        <taxon>Polyplosphaeria</taxon>
    </lineage>
</organism>
<dbReference type="PANTHER" id="PTHR35848:SF6">
    <property type="entry name" value="CUPIN TYPE-2 DOMAIN-CONTAINING PROTEIN"/>
    <property type="match status" value="1"/>
</dbReference>
<dbReference type="InterPro" id="IPR014710">
    <property type="entry name" value="RmlC-like_jellyroll"/>
</dbReference>
<evidence type="ECO:0000259" key="2">
    <source>
        <dbReference type="Pfam" id="PF07883"/>
    </source>
</evidence>
<keyword evidence="1" id="KW-0479">Metal-binding</keyword>
<dbReference type="EMBL" id="ML996112">
    <property type="protein sequence ID" value="KAF2737936.1"/>
    <property type="molecule type" value="Genomic_DNA"/>
</dbReference>
<dbReference type="InterPro" id="IPR013096">
    <property type="entry name" value="Cupin_2"/>
</dbReference>
<protein>
    <submittedName>
        <fullName evidence="3">RmlC-like cupin</fullName>
    </submittedName>
</protein>
<dbReference type="PANTHER" id="PTHR35848">
    <property type="entry name" value="OXALATE-BINDING PROTEIN"/>
    <property type="match status" value="1"/>
</dbReference>
<dbReference type="OrthoDB" id="445803at2759"/>
<feature type="domain" description="Cupin type-2" evidence="2">
    <location>
        <begin position="56"/>
        <end position="120"/>
    </location>
</feature>
<dbReference type="Proteomes" id="UP000799444">
    <property type="component" value="Unassembled WGS sequence"/>
</dbReference>
<keyword evidence="4" id="KW-1185">Reference proteome</keyword>